<protein>
    <submittedName>
        <fullName evidence="4">Nucleoid-associated protein YejK</fullName>
    </submittedName>
</protein>
<evidence type="ECO:0000256" key="3">
    <source>
        <dbReference type="ARBA" id="ARBA00022490"/>
    </source>
</evidence>
<dbReference type="Pfam" id="PF04245">
    <property type="entry name" value="NA37"/>
    <property type="match status" value="1"/>
</dbReference>
<sequence>MGIILGSSAVKAPYNTPPSWLTLWLCDMSLDIDKIILHSLRLDAEGRPQADTRAQPLVVDDAVQGLMAELHRIYNGKGGKGFGYFAEPAEGEEAPDPRFCEALTALQQGTLDFVPFSVQLTEQLVETLGRHELDEHGVLLVARYQYVGVDYLLLALLDSKESVTVSDTLELRHIQYLDIGKMNLVARVDLTEWQTQSESRRYVTFSKGRVGRKLGDLFIELFGIREGMDAKLQNKGLLQAVDDYCESKQLPSDERTEYKKQVFKYCSEQASAGEEIEIRELSAELPGENDLDFYSFIGEEYQLEERFPADRSTLRGLTKFVGSGGGLTLSFDQKLLGSRVFYDPQTDTLTVKGVPPNLKDQLLRHQ</sequence>
<evidence type="ECO:0000256" key="2">
    <source>
        <dbReference type="ARBA" id="ARBA00009035"/>
    </source>
</evidence>
<evidence type="ECO:0000256" key="1">
    <source>
        <dbReference type="ARBA" id="ARBA00004453"/>
    </source>
</evidence>
<dbReference type="GO" id="GO:0003727">
    <property type="term" value="F:single-stranded RNA binding"/>
    <property type="evidence" value="ECO:0007669"/>
    <property type="project" value="TreeGrafter"/>
</dbReference>
<dbReference type="PANTHER" id="PTHR38772:SF1">
    <property type="entry name" value="NUCLEOID-ASSOCIATED PROTEIN YEJK"/>
    <property type="match status" value="1"/>
</dbReference>
<gene>
    <name evidence="4" type="primary">yejK</name>
    <name evidence="4" type="ORF">FE240_12625</name>
</gene>
<dbReference type="KEGG" id="asim:FE240_12625"/>
<evidence type="ECO:0000313" key="4">
    <source>
        <dbReference type="EMBL" id="QFI55456.1"/>
    </source>
</evidence>
<evidence type="ECO:0000313" key="5">
    <source>
        <dbReference type="Proteomes" id="UP000594034"/>
    </source>
</evidence>
<dbReference type="EMBL" id="CP040449">
    <property type="protein sequence ID" value="QFI55456.1"/>
    <property type="molecule type" value="Genomic_DNA"/>
</dbReference>
<dbReference type="GO" id="GO:0003690">
    <property type="term" value="F:double-stranded DNA binding"/>
    <property type="evidence" value="ECO:0007669"/>
    <property type="project" value="TreeGrafter"/>
</dbReference>
<name>A0A5J6WWF9_9GAMM</name>
<organism evidence="4 5">
    <name type="scientific">Aeromonas simiae</name>
    <dbReference type="NCBI Taxonomy" id="218936"/>
    <lineage>
        <taxon>Bacteria</taxon>
        <taxon>Pseudomonadati</taxon>
        <taxon>Pseudomonadota</taxon>
        <taxon>Gammaproteobacteria</taxon>
        <taxon>Aeromonadales</taxon>
        <taxon>Aeromonadaceae</taxon>
        <taxon>Aeromonas</taxon>
    </lineage>
</organism>
<reference evidence="4 5" key="1">
    <citation type="submission" date="2019-05" db="EMBL/GenBank/DDBJ databases">
        <title>OXA-830, a novel chromosomally encoded expanded-spectrum class D beta-lactamase in Aeromonas simiae.</title>
        <authorList>
            <person name="Zhou W."/>
            <person name="Chen Q."/>
        </authorList>
    </citation>
    <scope>NUCLEOTIDE SEQUENCE [LARGE SCALE GENOMIC DNA]</scope>
    <source>
        <strain evidence="4 5">A6</strain>
    </source>
</reference>
<dbReference type="Proteomes" id="UP000594034">
    <property type="component" value="Chromosome"/>
</dbReference>
<accession>A0A5J6WWF9</accession>
<dbReference type="AlphaFoldDB" id="A0A5J6WWF9"/>
<dbReference type="PANTHER" id="PTHR38772">
    <property type="match status" value="1"/>
</dbReference>
<keyword evidence="3" id="KW-0963">Cytoplasm</keyword>
<keyword evidence="5" id="KW-1185">Reference proteome</keyword>
<proteinExistence type="inferred from homology"/>
<dbReference type="GO" id="GO:0043590">
    <property type="term" value="C:bacterial nucleoid"/>
    <property type="evidence" value="ECO:0007669"/>
    <property type="project" value="TreeGrafter"/>
</dbReference>
<dbReference type="NCBIfam" id="NF001557">
    <property type="entry name" value="PRK00378.1"/>
    <property type="match status" value="1"/>
</dbReference>
<comment type="similarity">
    <text evidence="2">Belongs to the YejK family.</text>
</comment>
<dbReference type="InterPro" id="IPR007358">
    <property type="entry name" value="Nucleoid_associated_NdpA"/>
</dbReference>
<comment type="subcellular location">
    <subcellularLocation>
        <location evidence="1">Cytoplasm</location>
        <location evidence="1">Nucleoid</location>
    </subcellularLocation>
</comment>